<dbReference type="Pfam" id="PF00069">
    <property type="entry name" value="Pkinase"/>
    <property type="match status" value="1"/>
</dbReference>
<dbReference type="InterPro" id="IPR011009">
    <property type="entry name" value="Kinase-like_dom_sf"/>
</dbReference>
<comment type="caution">
    <text evidence="2">The sequence shown here is derived from an EMBL/GenBank/DDBJ whole genome shotgun (WGS) entry which is preliminary data.</text>
</comment>
<dbReference type="SUPFAM" id="SSF56112">
    <property type="entry name" value="Protein kinase-like (PK-like)"/>
    <property type="match status" value="1"/>
</dbReference>
<feature type="domain" description="Protein kinase" evidence="1">
    <location>
        <begin position="1"/>
        <end position="113"/>
    </location>
</feature>
<keyword evidence="3" id="KW-1185">Reference proteome</keyword>
<evidence type="ECO:0000259" key="1">
    <source>
        <dbReference type="PROSITE" id="PS50011"/>
    </source>
</evidence>
<evidence type="ECO:0000313" key="3">
    <source>
        <dbReference type="Proteomes" id="UP001470230"/>
    </source>
</evidence>
<name>A0ABR2GX19_9EUKA</name>
<proteinExistence type="predicted"/>
<dbReference type="PANTHER" id="PTHR23257">
    <property type="entry name" value="SERINE-THREONINE PROTEIN KINASE"/>
    <property type="match status" value="1"/>
</dbReference>
<gene>
    <name evidence="2" type="ORF">M9Y10_033121</name>
</gene>
<reference evidence="2 3" key="1">
    <citation type="submission" date="2024-04" db="EMBL/GenBank/DDBJ databases">
        <title>Tritrichomonas musculus Genome.</title>
        <authorList>
            <person name="Alves-Ferreira E."/>
            <person name="Grigg M."/>
            <person name="Lorenzi H."/>
            <person name="Galac M."/>
        </authorList>
    </citation>
    <scope>NUCLEOTIDE SEQUENCE [LARGE SCALE GENOMIC DNA]</scope>
    <source>
        <strain evidence="2 3">EAF2021</strain>
    </source>
</reference>
<dbReference type="InterPro" id="IPR050167">
    <property type="entry name" value="Ser_Thr_protein_kinase"/>
</dbReference>
<dbReference type="Gene3D" id="1.10.510.10">
    <property type="entry name" value="Transferase(Phosphotransferase) domain 1"/>
    <property type="match status" value="1"/>
</dbReference>
<evidence type="ECO:0000313" key="2">
    <source>
        <dbReference type="EMBL" id="KAK8838493.1"/>
    </source>
</evidence>
<organism evidence="2 3">
    <name type="scientific">Tritrichomonas musculus</name>
    <dbReference type="NCBI Taxonomy" id="1915356"/>
    <lineage>
        <taxon>Eukaryota</taxon>
        <taxon>Metamonada</taxon>
        <taxon>Parabasalia</taxon>
        <taxon>Tritrichomonadida</taxon>
        <taxon>Tritrichomonadidae</taxon>
        <taxon>Tritrichomonas</taxon>
    </lineage>
</organism>
<dbReference type="Proteomes" id="UP001470230">
    <property type="component" value="Unassembled WGS sequence"/>
</dbReference>
<protein>
    <recommendedName>
        <fullName evidence="1">Protein kinase domain-containing protein</fullName>
    </recommendedName>
</protein>
<dbReference type="InterPro" id="IPR000719">
    <property type="entry name" value="Prot_kinase_dom"/>
</dbReference>
<accession>A0ABR2GX19</accession>
<dbReference type="PROSITE" id="PS50011">
    <property type="entry name" value="PROTEIN_KINASE_DOM"/>
    <property type="match status" value="1"/>
</dbReference>
<sequence length="113" mass="12938">MANLKREIELISQISHPSILKFIGYSPINFDNEKYPVFITEYSSNDSLHNLICLEKLSVSPPMWSNTLKLINLYGIANAMSFLHSHNIIHGDLKPDNIREDDYLLFSTAKQSI</sequence>
<dbReference type="EMBL" id="JAPFFF010000055">
    <property type="protein sequence ID" value="KAK8838493.1"/>
    <property type="molecule type" value="Genomic_DNA"/>
</dbReference>